<protein>
    <submittedName>
        <fullName evidence="2">Membrane protein</fullName>
    </submittedName>
</protein>
<keyword evidence="1" id="KW-0812">Transmembrane</keyword>
<evidence type="ECO:0000313" key="2">
    <source>
        <dbReference type="EMBL" id="SUG35469.1"/>
    </source>
</evidence>
<proteinExistence type="predicted"/>
<dbReference type="AlphaFoldDB" id="A0A379T1B1"/>
<evidence type="ECO:0000313" key="3">
    <source>
        <dbReference type="Proteomes" id="UP000254762"/>
    </source>
</evidence>
<accession>A0A379T1B1</accession>
<dbReference type="Proteomes" id="UP000254762">
    <property type="component" value="Unassembled WGS sequence"/>
</dbReference>
<evidence type="ECO:0000256" key="1">
    <source>
        <dbReference type="SAM" id="Phobius"/>
    </source>
</evidence>
<gene>
    <name evidence="2" type="ORF">NCTC7304_05034</name>
</gene>
<feature type="transmembrane region" description="Helical" evidence="1">
    <location>
        <begin position="222"/>
        <end position="241"/>
    </location>
</feature>
<organism evidence="2 3">
    <name type="scientific">Salmonella enterica subsp. arizonae</name>
    <dbReference type="NCBI Taxonomy" id="59203"/>
    <lineage>
        <taxon>Bacteria</taxon>
        <taxon>Pseudomonadati</taxon>
        <taxon>Pseudomonadota</taxon>
        <taxon>Gammaproteobacteria</taxon>
        <taxon>Enterobacterales</taxon>
        <taxon>Enterobacteriaceae</taxon>
        <taxon>Salmonella</taxon>
    </lineage>
</organism>
<reference evidence="2 3" key="1">
    <citation type="submission" date="2018-06" db="EMBL/GenBank/DDBJ databases">
        <authorList>
            <consortium name="Pathogen Informatics"/>
            <person name="Doyle S."/>
        </authorList>
    </citation>
    <scope>NUCLEOTIDE SEQUENCE [LARGE SCALE GENOMIC DNA]</scope>
    <source>
        <strain evidence="2 3">NCTC7304</strain>
    </source>
</reference>
<dbReference type="EMBL" id="UGXD01000002">
    <property type="protein sequence ID" value="SUG35469.1"/>
    <property type="molecule type" value="Genomic_DNA"/>
</dbReference>
<name>A0A379T1B1_SALER</name>
<feature type="transmembrane region" description="Helical" evidence="1">
    <location>
        <begin position="15"/>
        <end position="36"/>
    </location>
</feature>
<sequence length="248" mass="28201">MEDESNPWPSFVDTFSTVLCIFIFLMLVFALNNMLVMYDNSIKVYKTSGAENINSKTNEIKDKKELINKPIKVDEIDKTKAIDERNFSGATEKTGKEKGIFDIADGQRVDMTATEKEFIITYYGRLRSFSEEDIKKLTAWLKEHENNKLLIEMIVPQSDISYSDSLRLGYERGIILMKEIKIICPELDIDMSVNSGDSGVGGKAIITTVDKKVSGVKSINKYRYFFTCFLIAIIPFIALSFDGIRVTF</sequence>
<keyword evidence="1" id="KW-0472">Membrane</keyword>
<keyword evidence="1" id="KW-1133">Transmembrane helix</keyword>